<dbReference type="EMBL" id="BOOB01000066">
    <property type="protein sequence ID" value="GIH36689.1"/>
    <property type="molecule type" value="Genomic_DNA"/>
</dbReference>
<dbReference type="Proteomes" id="UP000651728">
    <property type="component" value="Unassembled WGS sequence"/>
</dbReference>
<dbReference type="InterPro" id="IPR057702">
    <property type="entry name" value="DUF7942"/>
</dbReference>
<keyword evidence="3" id="KW-1185">Reference proteome</keyword>
<comment type="caution">
    <text evidence="2">The sequence shown here is derived from an EMBL/GenBank/DDBJ whole genome shotgun (WGS) entry which is preliminary data.</text>
</comment>
<feature type="transmembrane region" description="Helical" evidence="1">
    <location>
        <begin position="20"/>
        <end position="40"/>
    </location>
</feature>
<feature type="transmembrane region" description="Helical" evidence="1">
    <location>
        <begin position="52"/>
        <end position="71"/>
    </location>
</feature>
<protein>
    <submittedName>
        <fullName evidence="2">Uncharacterized protein</fullName>
    </submittedName>
</protein>
<feature type="transmembrane region" description="Helical" evidence="1">
    <location>
        <begin position="83"/>
        <end position="103"/>
    </location>
</feature>
<accession>A0ABQ4FPD8</accession>
<keyword evidence="1" id="KW-0812">Transmembrane</keyword>
<evidence type="ECO:0000313" key="2">
    <source>
        <dbReference type="EMBL" id="GIH36689.1"/>
    </source>
</evidence>
<proteinExistence type="predicted"/>
<name>A0ABQ4FPD8_9ACTN</name>
<sequence>MRPLRALTRYVSRYERGGFAASIAGPYALIVVAATVYVAISTHRPGSQGLEAVVLFAVTAPISMLLMFLPLASLPDDPPGPQIFLLMFTAAGLFQAWLLWLIARGRRKDQA</sequence>
<organism evidence="2 3">
    <name type="scientific">Microbispora amethystogenes</name>
    <dbReference type="NCBI Taxonomy" id="1427754"/>
    <lineage>
        <taxon>Bacteria</taxon>
        <taxon>Bacillati</taxon>
        <taxon>Actinomycetota</taxon>
        <taxon>Actinomycetes</taxon>
        <taxon>Streptosporangiales</taxon>
        <taxon>Streptosporangiaceae</taxon>
        <taxon>Microbispora</taxon>
    </lineage>
</organism>
<keyword evidence="1" id="KW-0472">Membrane</keyword>
<gene>
    <name evidence="2" type="ORF">Mam01_68530</name>
</gene>
<dbReference type="NCBIfam" id="NF046119">
    <property type="entry name" value="memb_SCO4225"/>
    <property type="match status" value="1"/>
</dbReference>
<keyword evidence="1" id="KW-1133">Transmembrane helix</keyword>
<dbReference type="RefSeq" id="WP_204289287.1">
    <property type="nucleotide sequence ID" value="NZ_BAABEJ010000033.1"/>
</dbReference>
<evidence type="ECO:0000256" key="1">
    <source>
        <dbReference type="SAM" id="Phobius"/>
    </source>
</evidence>
<evidence type="ECO:0000313" key="3">
    <source>
        <dbReference type="Proteomes" id="UP000651728"/>
    </source>
</evidence>
<dbReference type="Pfam" id="PF25637">
    <property type="entry name" value="DUF7942"/>
    <property type="match status" value="1"/>
</dbReference>
<reference evidence="2 3" key="1">
    <citation type="submission" date="2021-01" db="EMBL/GenBank/DDBJ databases">
        <title>Whole genome shotgun sequence of Microbispora amethystogenes NBRC 101907.</title>
        <authorList>
            <person name="Komaki H."/>
            <person name="Tamura T."/>
        </authorList>
    </citation>
    <scope>NUCLEOTIDE SEQUENCE [LARGE SCALE GENOMIC DNA]</scope>
    <source>
        <strain evidence="2 3">NBRC 101907</strain>
    </source>
</reference>